<dbReference type="AlphaFoldDB" id="A0A1G8GL23"/>
<dbReference type="PANTHER" id="PTHR36973">
    <property type="entry name" value="SLL1456 PROTEIN-RELATED"/>
    <property type="match status" value="1"/>
</dbReference>
<dbReference type="InterPro" id="IPR029063">
    <property type="entry name" value="SAM-dependent_MTases_sf"/>
</dbReference>
<dbReference type="InterPro" id="IPR006342">
    <property type="entry name" value="FkbM_mtfrase"/>
</dbReference>
<dbReference type="InterPro" id="IPR053188">
    <property type="entry name" value="FkbM_Methyltransferase"/>
</dbReference>
<dbReference type="PANTHER" id="PTHR36973:SF4">
    <property type="entry name" value="NODULATION PROTEIN"/>
    <property type="match status" value="1"/>
</dbReference>
<name>A0A1G8GL23_9RHOB</name>
<dbReference type="NCBIfam" id="TIGR01444">
    <property type="entry name" value="fkbM_fam"/>
    <property type="match status" value="1"/>
</dbReference>
<dbReference type="Proteomes" id="UP000199340">
    <property type="component" value="Unassembled WGS sequence"/>
</dbReference>
<dbReference type="Pfam" id="PF05050">
    <property type="entry name" value="Methyltransf_21"/>
    <property type="match status" value="1"/>
</dbReference>
<dbReference type="GO" id="GO:0032259">
    <property type="term" value="P:methylation"/>
    <property type="evidence" value="ECO:0007669"/>
    <property type="project" value="UniProtKB-KW"/>
</dbReference>
<dbReference type="STRING" id="490829.SAMN05421850_101137"/>
<dbReference type="GO" id="GO:0008171">
    <property type="term" value="F:O-methyltransferase activity"/>
    <property type="evidence" value="ECO:0007669"/>
    <property type="project" value="TreeGrafter"/>
</dbReference>
<evidence type="ECO:0000313" key="3">
    <source>
        <dbReference type="Proteomes" id="UP000199340"/>
    </source>
</evidence>
<organism evidence="2 3">
    <name type="scientific">Lutimaribacter saemankumensis</name>
    <dbReference type="NCBI Taxonomy" id="490829"/>
    <lineage>
        <taxon>Bacteria</taxon>
        <taxon>Pseudomonadati</taxon>
        <taxon>Pseudomonadota</taxon>
        <taxon>Alphaproteobacteria</taxon>
        <taxon>Rhodobacterales</taxon>
        <taxon>Roseobacteraceae</taxon>
        <taxon>Lutimaribacter</taxon>
    </lineage>
</organism>
<keyword evidence="3" id="KW-1185">Reference proteome</keyword>
<dbReference type="EMBL" id="FNEB01000001">
    <property type="protein sequence ID" value="SDH95118.1"/>
    <property type="molecule type" value="Genomic_DNA"/>
</dbReference>
<dbReference type="SUPFAM" id="SSF53335">
    <property type="entry name" value="S-adenosyl-L-methionine-dependent methyltransferases"/>
    <property type="match status" value="1"/>
</dbReference>
<keyword evidence="2" id="KW-0808">Transferase</keyword>
<proteinExistence type="predicted"/>
<dbReference type="Gene3D" id="3.40.50.150">
    <property type="entry name" value="Vaccinia Virus protein VP39"/>
    <property type="match status" value="1"/>
</dbReference>
<dbReference type="RefSeq" id="WP_090025464.1">
    <property type="nucleotide sequence ID" value="NZ_FNEB01000001.1"/>
</dbReference>
<evidence type="ECO:0000313" key="2">
    <source>
        <dbReference type="EMBL" id="SDH95118.1"/>
    </source>
</evidence>
<reference evidence="2 3" key="1">
    <citation type="submission" date="2016-10" db="EMBL/GenBank/DDBJ databases">
        <authorList>
            <person name="de Groot N.N."/>
        </authorList>
    </citation>
    <scope>NUCLEOTIDE SEQUENCE [LARGE SCALE GENOMIC DNA]</scope>
    <source>
        <strain evidence="2 3">DSM 28010</strain>
    </source>
</reference>
<accession>A0A1G8GL23</accession>
<keyword evidence="2" id="KW-0489">Methyltransferase</keyword>
<sequence length="292" mass="31909">MSNSLGYLARTLAPLRPVRIVDVGANPIEAPVYAGLLRRDLAEVWAFEPHPEAAAKLRAAAPENVHVLERAVGRPGQAVFNAYPASEMSSLYKISTQSTGYLGHFRRHLNSEVEVDLTLDSLDSMPELPAIDCLKVDAQGAEVDVIDGARSKLSGAVAVVAEMRFYRLYDGEPALHDLDRSLRDQGFVLHRFLHQKSRMLGNSQAARLNRRAIGSQLIDGDAVYIRNPEDRSAVTDTQLAHLALLADGVFGSHDLVLWCLDELASRGVVPGKVAAKYVDKLPEGLKAERIEA</sequence>
<feature type="domain" description="Methyltransferase FkbM" evidence="1">
    <location>
        <begin position="22"/>
        <end position="188"/>
    </location>
</feature>
<dbReference type="OrthoDB" id="292760at2"/>
<gene>
    <name evidence="2" type="ORF">SAMN05421850_101137</name>
</gene>
<protein>
    <submittedName>
        <fullName evidence="2">Methyltransferase, FkbM family</fullName>
    </submittedName>
</protein>
<evidence type="ECO:0000259" key="1">
    <source>
        <dbReference type="Pfam" id="PF05050"/>
    </source>
</evidence>